<dbReference type="SMART" id="SM00186">
    <property type="entry name" value="FBG"/>
    <property type="match status" value="1"/>
</dbReference>
<dbReference type="EMBL" id="BMAT01001104">
    <property type="protein sequence ID" value="GFR79686.1"/>
    <property type="molecule type" value="Genomic_DNA"/>
</dbReference>
<evidence type="ECO:0000256" key="1">
    <source>
        <dbReference type="ARBA" id="ARBA00023157"/>
    </source>
</evidence>
<dbReference type="PANTHER" id="PTHR19143">
    <property type="entry name" value="FIBRINOGEN/TENASCIN/ANGIOPOEITIN"/>
    <property type="match status" value="1"/>
</dbReference>
<name>A0AAV4G4U9_9GAST</name>
<dbReference type="Gene3D" id="3.90.215.10">
    <property type="entry name" value="Gamma Fibrinogen, chain A, domain 1"/>
    <property type="match status" value="1"/>
</dbReference>
<dbReference type="AlphaFoldDB" id="A0AAV4G4U9"/>
<feature type="domain" description="Fibrinogen C-terminal" evidence="2">
    <location>
        <begin position="1"/>
        <end position="119"/>
    </location>
</feature>
<dbReference type="InterPro" id="IPR014716">
    <property type="entry name" value="Fibrinogen_a/b/g_C_1"/>
</dbReference>
<evidence type="ECO:0000259" key="2">
    <source>
        <dbReference type="PROSITE" id="PS51406"/>
    </source>
</evidence>
<comment type="caution">
    <text evidence="3">The sequence shown here is derived from an EMBL/GenBank/DDBJ whole genome shotgun (WGS) entry which is preliminary data.</text>
</comment>
<gene>
    <name evidence="3" type="ORF">ElyMa_000561500</name>
</gene>
<proteinExistence type="predicted"/>
<accession>A0AAV4G4U9</accession>
<dbReference type="SUPFAM" id="SSF56496">
    <property type="entry name" value="Fibrinogen C-terminal domain-like"/>
    <property type="match status" value="1"/>
</dbReference>
<dbReference type="InterPro" id="IPR050373">
    <property type="entry name" value="Fibrinogen_C-term_domain"/>
</dbReference>
<dbReference type="GO" id="GO:0005615">
    <property type="term" value="C:extracellular space"/>
    <property type="evidence" value="ECO:0007669"/>
    <property type="project" value="TreeGrafter"/>
</dbReference>
<dbReference type="PROSITE" id="PS00514">
    <property type="entry name" value="FIBRINOGEN_C_1"/>
    <property type="match status" value="1"/>
</dbReference>
<protein>
    <submittedName>
        <fullName evidence="3">Tenascin-R</fullName>
    </submittedName>
</protein>
<evidence type="ECO:0000313" key="3">
    <source>
        <dbReference type="EMBL" id="GFR79686.1"/>
    </source>
</evidence>
<dbReference type="Pfam" id="PF00147">
    <property type="entry name" value="Fibrinogen_C"/>
    <property type="match status" value="1"/>
</dbReference>
<dbReference type="InterPro" id="IPR036056">
    <property type="entry name" value="Fibrinogen-like_C"/>
</dbReference>
<keyword evidence="4" id="KW-1185">Reference proteome</keyword>
<dbReference type="InterPro" id="IPR020837">
    <property type="entry name" value="Fibrinogen_CS"/>
</dbReference>
<keyword evidence="1" id="KW-1015">Disulfide bond</keyword>
<reference evidence="3 4" key="1">
    <citation type="journal article" date="2021" name="Elife">
        <title>Chloroplast acquisition without the gene transfer in kleptoplastic sea slugs, Plakobranchus ocellatus.</title>
        <authorList>
            <person name="Maeda T."/>
            <person name="Takahashi S."/>
            <person name="Yoshida T."/>
            <person name="Shimamura S."/>
            <person name="Takaki Y."/>
            <person name="Nagai Y."/>
            <person name="Toyoda A."/>
            <person name="Suzuki Y."/>
            <person name="Arimoto A."/>
            <person name="Ishii H."/>
            <person name="Satoh N."/>
            <person name="Nishiyama T."/>
            <person name="Hasebe M."/>
            <person name="Maruyama T."/>
            <person name="Minagawa J."/>
            <person name="Obokata J."/>
            <person name="Shigenobu S."/>
        </authorList>
    </citation>
    <scope>NUCLEOTIDE SEQUENCE [LARGE SCALE GENOMIC DNA]</scope>
</reference>
<dbReference type="Proteomes" id="UP000762676">
    <property type="component" value="Unassembled WGS sequence"/>
</dbReference>
<evidence type="ECO:0000313" key="4">
    <source>
        <dbReference type="Proteomes" id="UP000762676"/>
    </source>
</evidence>
<dbReference type="PROSITE" id="PS51406">
    <property type="entry name" value="FIBRINOGEN_C_2"/>
    <property type="match status" value="1"/>
</dbReference>
<dbReference type="InterPro" id="IPR002181">
    <property type="entry name" value="Fibrinogen_a/b/g_C_dom"/>
</dbReference>
<organism evidence="3 4">
    <name type="scientific">Elysia marginata</name>
    <dbReference type="NCBI Taxonomy" id="1093978"/>
    <lineage>
        <taxon>Eukaryota</taxon>
        <taxon>Metazoa</taxon>
        <taxon>Spiralia</taxon>
        <taxon>Lophotrochozoa</taxon>
        <taxon>Mollusca</taxon>
        <taxon>Gastropoda</taxon>
        <taxon>Heterobranchia</taxon>
        <taxon>Euthyneura</taxon>
        <taxon>Panpulmonata</taxon>
        <taxon>Sacoglossa</taxon>
        <taxon>Placobranchoidea</taxon>
        <taxon>Plakobranchidae</taxon>
        <taxon>Elysia</taxon>
    </lineage>
</organism>
<sequence>MKEDKRTLNATYSYFRIEDEENDSYTLRMSFPVHHNTGQKSDKYGLLYHIYRPFTTFDNDNDLDLENCAIKSRGAWWYVRCHESNLNGLYGVRNCTGIYWNTGDAVYYPTWTEMKIRRI</sequence>